<feature type="transmembrane region" description="Helical" evidence="16">
    <location>
        <begin position="115"/>
        <end position="133"/>
    </location>
</feature>
<dbReference type="Pfam" id="PF00662">
    <property type="entry name" value="Proton_antipo_N"/>
    <property type="match status" value="1"/>
</dbReference>
<keyword evidence="6 16" id="KW-0812">Transmembrane</keyword>
<dbReference type="Pfam" id="PF06455">
    <property type="entry name" value="NADH5_C"/>
    <property type="match status" value="1"/>
</dbReference>
<reference evidence="20" key="1">
    <citation type="journal article" date="2018" name="Mol. Phylogenet. Evol.">
        <title>A large-scale phylogeny of Microhylidae inferred from a combined dataset of 121 genes and 427 taxa.</title>
        <authorList>
            <person name="Tu N."/>
            <person name="Yang M."/>
            <person name="Liang D."/>
            <person name="Zhang P."/>
        </authorList>
    </citation>
    <scope>NUCLEOTIDE SEQUENCE</scope>
</reference>
<evidence type="ECO:0000259" key="18">
    <source>
        <dbReference type="Pfam" id="PF00662"/>
    </source>
</evidence>
<keyword evidence="14 16" id="KW-0472">Membrane</keyword>
<keyword evidence="8" id="KW-1278">Translocase</keyword>
<evidence type="ECO:0000256" key="7">
    <source>
        <dbReference type="ARBA" id="ARBA00022792"/>
    </source>
</evidence>
<dbReference type="EMBL" id="MG020781">
    <property type="protein sequence ID" value="AVP25719.1"/>
    <property type="molecule type" value="Genomic_DNA"/>
</dbReference>
<accession>A0A343VTK3</accession>
<comment type="similarity">
    <text evidence="16">Belongs to the complex I subunit 5 family.</text>
</comment>
<feature type="transmembrane region" description="Helical" evidence="16">
    <location>
        <begin position="269"/>
        <end position="290"/>
    </location>
</feature>
<dbReference type="GO" id="GO:0015990">
    <property type="term" value="P:electron transport coupled proton transport"/>
    <property type="evidence" value="ECO:0007669"/>
    <property type="project" value="TreeGrafter"/>
</dbReference>
<feature type="domain" description="NADH dehydrogenase subunit 5 C-terminal" evidence="19">
    <location>
        <begin position="418"/>
        <end position="596"/>
    </location>
</feature>
<feature type="transmembrane region" description="Helical" evidence="16">
    <location>
        <begin position="139"/>
        <end position="158"/>
    </location>
</feature>
<protein>
    <recommendedName>
        <fullName evidence="3 16">NADH-ubiquinone oxidoreductase chain 5</fullName>
        <ecNumber evidence="2 16">7.1.1.2</ecNumber>
    </recommendedName>
</protein>
<name>A0A343VTK3_9NEOB</name>
<keyword evidence="10 16" id="KW-1133">Transmembrane helix</keyword>
<feature type="transmembrane region" description="Helical" evidence="16">
    <location>
        <begin position="83"/>
        <end position="103"/>
    </location>
</feature>
<evidence type="ECO:0000256" key="10">
    <source>
        <dbReference type="ARBA" id="ARBA00022989"/>
    </source>
</evidence>
<evidence type="ECO:0000256" key="1">
    <source>
        <dbReference type="ARBA" id="ARBA00004448"/>
    </source>
</evidence>
<evidence type="ECO:0000256" key="2">
    <source>
        <dbReference type="ARBA" id="ARBA00012944"/>
    </source>
</evidence>
<feature type="transmembrane region" description="Helical" evidence="16">
    <location>
        <begin position="453"/>
        <end position="469"/>
    </location>
</feature>
<keyword evidence="12 16" id="KW-0830">Ubiquinone</keyword>
<feature type="transmembrane region" description="Helical" evidence="16">
    <location>
        <begin position="481"/>
        <end position="501"/>
    </location>
</feature>
<evidence type="ECO:0000313" key="20">
    <source>
        <dbReference type="EMBL" id="AVP25719.1"/>
    </source>
</evidence>
<sequence length="597" mass="65626">MDLFLVVSSCLIISIIAISMPLLNTTSPNFSLNTKNAVKTAFFISMIPLVFFANQDSEAITITWHWLTLGSSNIDLTLQFDTYSIIFMPIALFVTWNILEFSIWYMHADPKINTFFKYLLIFLLAMIILVTAGNMFILFIGWEGVGIMSFMLIGWYHARSNAGTAALQAVLYNRIGDIGFLFAISWLLMNLGSLDFQHIFSMNTNTPLMLAFITAAASKSAQFGLHPWLASAMEGPTPVSALLHSSTMVVAGIFLLVRVHPLLETNPTALSTCLCLGAISTAFAATCALTQNDIKKIIAYSTSSQLGLMMVAIGLNFPHLAFFHICTHAFFKAMLFLCSGSIIHSLNDEQDIRKMGGLQNMLPVTTSCISIGSLALMGTPYLAGFFSKDAIIEATTTSYANTWAIILTIIATSFTAIYSLRMIFFASMNYPRINPSIIANENNPLIIKPLKRLALGSIIAGMFIFQLIMPNNPMTHTMPTMIKLTALLVTALAFILAIDLAKLSWSTNPPTSHAMSKNLDTAFYMSTLHRLLPATTLNSGLRTMSHLLDTIWLEKIGPKGFASSQLPPIKTLQNSQLGLIKTYLSTFVLTLTLSLIT</sequence>
<keyword evidence="13 16" id="KW-0496">Mitochondrion</keyword>
<feature type="domain" description="NADH:quinone oxidoreductase/Mrp antiporter transmembrane" evidence="17">
    <location>
        <begin position="132"/>
        <end position="413"/>
    </location>
</feature>
<feature type="transmembrane region" description="Helical" evidence="16">
    <location>
        <begin position="241"/>
        <end position="263"/>
    </location>
</feature>
<evidence type="ECO:0000256" key="4">
    <source>
        <dbReference type="ARBA" id="ARBA00022448"/>
    </source>
</evidence>
<organism evidence="20">
    <name type="scientific">Scaphiophryne marmorata</name>
    <name type="common">marbled rain frog</name>
    <dbReference type="NCBI Taxonomy" id="143547"/>
    <lineage>
        <taxon>Eukaryota</taxon>
        <taxon>Metazoa</taxon>
        <taxon>Chordata</taxon>
        <taxon>Craniata</taxon>
        <taxon>Vertebrata</taxon>
        <taxon>Euteleostomi</taxon>
        <taxon>Amphibia</taxon>
        <taxon>Batrachia</taxon>
        <taxon>Anura</taxon>
        <taxon>Neobatrachia</taxon>
        <taxon>Microhyloidea</taxon>
        <taxon>Microhylidae</taxon>
        <taxon>Scaphiophryninae</taxon>
        <taxon>Scaphiophryne</taxon>
    </lineage>
</organism>
<evidence type="ECO:0000256" key="15">
    <source>
        <dbReference type="ARBA" id="ARBA00049551"/>
    </source>
</evidence>
<evidence type="ECO:0000256" key="13">
    <source>
        <dbReference type="ARBA" id="ARBA00023128"/>
    </source>
</evidence>
<dbReference type="PANTHER" id="PTHR42829:SF2">
    <property type="entry name" value="NADH-UBIQUINONE OXIDOREDUCTASE CHAIN 5"/>
    <property type="match status" value="1"/>
</dbReference>
<dbReference type="EC" id="7.1.1.2" evidence="2 16"/>
<dbReference type="InterPro" id="IPR018393">
    <property type="entry name" value="NADHpl_OxRdtase_5_subgr"/>
</dbReference>
<dbReference type="AlphaFoldDB" id="A0A343VTK3"/>
<evidence type="ECO:0000256" key="8">
    <source>
        <dbReference type="ARBA" id="ARBA00022967"/>
    </source>
</evidence>
<evidence type="ECO:0000256" key="11">
    <source>
        <dbReference type="ARBA" id="ARBA00023027"/>
    </source>
</evidence>
<dbReference type="InterPro" id="IPR001750">
    <property type="entry name" value="ND/Mrp_TM"/>
</dbReference>
<evidence type="ECO:0000259" key="19">
    <source>
        <dbReference type="Pfam" id="PF06455"/>
    </source>
</evidence>
<evidence type="ECO:0000256" key="12">
    <source>
        <dbReference type="ARBA" id="ARBA00023075"/>
    </source>
</evidence>
<evidence type="ECO:0000256" key="6">
    <source>
        <dbReference type="ARBA" id="ARBA00022692"/>
    </source>
</evidence>
<proteinExistence type="inferred from homology"/>
<comment type="function">
    <text evidence="16">Core subunit of the mitochondrial membrane respiratory chain NADH dehydrogenase (Complex I) which catalyzes electron transfer from NADH through the respiratory chain, using ubiquinone as an electron acceptor. Essential for the catalytic activity and assembly of complex I.</text>
</comment>
<keyword evidence="5" id="KW-0679">Respiratory chain</keyword>
<dbReference type="NCBIfam" id="TIGR01974">
    <property type="entry name" value="NDH_I_L"/>
    <property type="match status" value="1"/>
</dbReference>
<keyword evidence="11 16" id="KW-0520">NAD</keyword>
<feature type="transmembrane region" description="Helical" evidence="16">
    <location>
        <begin position="403"/>
        <end position="424"/>
    </location>
</feature>
<dbReference type="GO" id="GO:0042773">
    <property type="term" value="P:ATP synthesis coupled electron transport"/>
    <property type="evidence" value="ECO:0007669"/>
    <property type="project" value="InterPro"/>
</dbReference>
<evidence type="ECO:0000256" key="16">
    <source>
        <dbReference type="RuleBase" id="RU003404"/>
    </source>
</evidence>
<gene>
    <name evidence="20" type="primary">ND5</name>
</gene>
<dbReference type="GO" id="GO:0008137">
    <property type="term" value="F:NADH dehydrogenase (ubiquinone) activity"/>
    <property type="evidence" value="ECO:0007669"/>
    <property type="project" value="UniProtKB-EC"/>
</dbReference>
<comment type="catalytic activity">
    <reaction evidence="15 16">
        <text>a ubiquinone + NADH + 5 H(+)(in) = a ubiquinol + NAD(+) + 4 H(+)(out)</text>
        <dbReference type="Rhea" id="RHEA:29091"/>
        <dbReference type="Rhea" id="RHEA-COMP:9565"/>
        <dbReference type="Rhea" id="RHEA-COMP:9566"/>
        <dbReference type="ChEBI" id="CHEBI:15378"/>
        <dbReference type="ChEBI" id="CHEBI:16389"/>
        <dbReference type="ChEBI" id="CHEBI:17976"/>
        <dbReference type="ChEBI" id="CHEBI:57540"/>
        <dbReference type="ChEBI" id="CHEBI:57945"/>
        <dbReference type="EC" id="7.1.1.2"/>
    </reaction>
</comment>
<dbReference type="GO" id="GO:0003954">
    <property type="term" value="F:NADH dehydrogenase activity"/>
    <property type="evidence" value="ECO:0007669"/>
    <property type="project" value="TreeGrafter"/>
</dbReference>
<dbReference type="InterPro" id="IPR001516">
    <property type="entry name" value="Proton_antipo_N"/>
</dbReference>
<keyword evidence="9" id="KW-0249">Electron transport</keyword>
<feature type="transmembrane region" description="Helical" evidence="16">
    <location>
        <begin position="364"/>
        <end position="383"/>
    </location>
</feature>
<evidence type="ECO:0000256" key="14">
    <source>
        <dbReference type="ARBA" id="ARBA00023136"/>
    </source>
</evidence>
<dbReference type="InterPro" id="IPR010934">
    <property type="entry name" value="NADH_DH_su5_C"/>
</dbReference>
<feature type="transmembrane region" description="Helical" evidence="16">
    <location>
        <begin position="6"/>
        <end position="24"/>
    </location>
</feature>
<dbReference type="GO" id="GO:0005743">
    <property type="term" value="C:mitochondrial inner membrane"/>
    <property type="evidence" value="ECO:0007669"/>
    <property type="project" value="UniProtKB-SubCell"/>
</dbReference>
<dbReference type="PRINTS" id="PR01434">
    <property type="entry name" value="NADHDHGNASE5"/>
</dbReference>
<dbReference type="InterPro" id="IPR003945">
    <property type="entry name" value="NU5C-like"/>
</dbReference>
<feature type="domain" description="NADH-Ubiquinone oxidoreductase (complex I) chain 5 N-terminal" evidence="18">
    <location>
        <begin position="66"/>
        <end position="116"/>
    </location>
</feature>
<keyword evidence="7" id="KW-0999">Mitochondrion inner membrane</keyword>
<dbReference type="Pfam" id="PF00361">
    <property type="entry name" value="Proton_antipo_M"/>
    <property type="match status" value="1"/>
</dbReference>
<evidence type="ECO:0000256" key="9">
    <source>
        <dbReference type="ARBA" id="ARBA00022982"/>
    </source>
</evidence>
<evidence type="ECO:0000256" key="5">
    <source>
        <dbReference type="ARBA" id="ARBA00022660"/>
    </source>
</evidence>
<feature type="transmembrane region" description="Helical" evidence="16">
    <location>
        <begin position="36"/>
        <end position="54"/>
    </location>
</feature>
<comment type="subcellular location">
    <subcellularLocation>
        <location evidence="1">Mitochondrion inner membrane</location>
        <topology evidence="1">Multi-pass membrane protein</topology>
    </subcellularLocation>
</comment>
<evidence type="ECO:0000256" key="3">
    <source>
        <dbReference type="ARBA" id="ARBA00021096"/>
    </source>
</evidence>
<keyword evidence="4 16" id="KW-0813">Transport</keyword>
<evidence type="ECO:0000259" key="17">
    <source>
        <dbReference type="Pfam" id="PF00361"/>
    </source>
</evidence>
<dbReference type="PANTHER" id="PTHR42829">
    <property type="entry name" value="NADH-UBIQUINONE OXIDOREDUCTASE CHAIN 5"/>
    <property type="match status" value="1"/>
</dbReference>
<geneLocation type="mitochondrion" evidence="20"/>